<dbReference type="PANTHER" id="PTHR43280:SF32">
    <property type="entry name" value="TRANSCRIPTIONAL REGULATORY PROTEIN"/>
    <property type="match status" value="1"/>
</dbReference>
<keyword evidence="2" id="KW-0238">DNA-binding</keyword>
<evidence type="ECO:0000313" key="5">
    <source>
        <dbReference type="EMBL" id="BDS09400.1"/>
    </source>
</evidence>
<evidence type="ECO:0000313" key="6">
    <source>
        <dbReference type="Proteomes" id="UP001060919"/>
    </source>
</evidence>
<dbReference type="Pfam" id="PF12833">
    <property type="entry name" value="HTH_18"/>
    <property type="match status" value="1"/>
</dbReference>
<keyword evidence="3" id="KW-0804">Transcription</keyword>
<dbReference type="SUPFAM" id="SSF46689">
    <property type="entry name" value="Homeodomain-like"/>
    <property type="match status" value="1"/>
</dbReference>
<gene>
    <name evidence="5" type="ORF">AsAng_0000980</name>
</gene>
<name>A0A915VMF9_9BACT</name>
<dbReference type="InterPro" id="IPR009057">
    <property type="entry name" value="Homeodomain-like_sf"/>
</dbReference>
<protein>
    <submittedName>
        <fullName evidence="5">Helix-turn-helix transcriptional regulator</fullName>
    </submittedName>
</protein>
<dbReference type="EMBL" id="AP026867">
    <property type="protein sequence ID" value="BDS09400.1"/>
    <property type="molecule type" value="Genomic_DNA"/>
</dbReference>
<proteinExistence type="predicted"/>
<dbReference type="InterPro" id="IPR018060">
    <property type="entry name" value="HTH_AraC"/>
</dbReference>
<keyword evidence="6" id="KW-1185">Reference proteome</keyword>
<accession>A0A915VMF9</accession>
<dbReference type="KEGG" id="aup:AsAng_0000980"/>
<evidence type="ECO:0000256" key="2">
    <source>
        <dbReference type="ARBA" id="ARBA00023125"/>
    </source>
</evidence>
<dbReference type="PROSITE" id="PS01124">
    <property type="entry name" value="HTH_ARAC_FAMILY_2"/>
    <property type="match status" value="1"/>
</dbReference>
<evidence type="ECO:0000256" key="3">
    <source>
        <dbReference type="ARBA" id="ARBA00023163"/>
    </source>
</evidence>
<dbReference type="GO" id="GO:0043565">
    <property type="term" value="F:sequence-specific DNA binding"/>
    <property type="evidence" value="ECO:0007669"/>
    <property type="project" value="InterPro"/>
</dbReference>
<dbReference type="Proteomes" id="UP001060919">
    <property type="component" value="Chromosome"/>
</dbReference>
<dbReference type="RefSeq" id="WP_264790798.1">
    <property type="nucleotide sequence ID" value="NZ_AP026867.1"/>
</dbReference>
<evidence type="ECO:0000256" key="1">
    <source>
        <dbReference type="ARBA" id="ARBA00023015"/>
    </source>
</evidence>
<dbReference type="Gene3D" id="1.10.10.60">
    <property type="entry name" value="Homeodomain-like"/>
    <property type="match status" value="2"/>
</dbReference>
<dbReference type="PRINTS" id="PR00032">
    <property type="entry name" value="HTHARAC"/>
</dbReference>
<dbReference type="InterPro" id="IPR020449">
    <property type="entry name" value="Tscrpt_reg_AraC-type_HTH"/>
</dbReference>
<feature type="domain" description="HTH araC/xylS-type" evidence="4">
    <location>
        <begin position="199"/>
        <end position="300"/>
    </location>
</feature>
<sequence length="301" mass="35331">MEPIYIKTLADLHAIIGYKEPKHPLISVLNFAESNFTTDLIEVELLSPFYIILLYNKIIHSSFSYGRKNIDLKEGTLVVLRPDQIVQVYEIFTQEEVEVWGIIFHPDLIRSSLIYEQVIQYNFLAYNLNEALEISEQEEKIIRTILDNILEEYSQIDDYSTTIWVNQIILLFTYIQRFYDRQFMDKKLEYSNNIIRFEKILKACLKASILEKKGIPTVEQLAKEMNLSRNYLGNLLKKETGKSTLEHIHYQIINKAKTLLVNSNDSVAEIAFQLGFEYAQYFSRLFKKKVGVTPSEYRKLV</sequence>
<evidence type="ECO:0000259" key="4">
    <source>
        <dbReference type="PROSITE" id="PS01124"/>
    </source>
</evidence>
<dbReference type="AlphaFoldDB" id="A0A915VMF9"/>
<dbReference type="SMART" id="SM00342">
    <property type="entry name" value="HTH_ARAC"/>
    <property type="match status" value="1"/>
</dbReference>
<keyword evidence="1" id="KW-0805">Transcription regulation</keyword>
<dbReference type="GO" id="GO:0003700">
    <property type="term" value="F:DNA-binding transcription factor activity"/>
    <property type="evidence" value="ECO:0007669"/>
    <property type="project" value="InterPro"/>
</dbReference>
<reference evidence="5" key="1">
    <citation type="submission" date="2022-09" db="EMBL/GenBank/DDBJ databases">
        <title>Aureispira anguillicida sp. nov., isolated from Leptocephalus of Japanese eel Anguilla japonica.</title>
        <authorList>
            <person name="Yuasa K."/>
            <person name="Mekata T."/>
            <person name="Ikunari K."/>
        </authorList>
    </citation>
    <scope>NUCLEOTIDE SEQUENCE</scope>
    <source>
        <strain evidence="5">EL160426</strain>
    </source>
</reference>
<dbReference type="PANTHER" id="PTHR43280">
    <property type="entry name" value="ARAC-FAMILY TRANSCRIPTIONAL REGULATOR"/>
    <property type="match status" value="1"/>
</dbReference>
<organism evidence="5 6">
    <name type="scientific">Aureispira anguillae</name>
    <dbReference type="NCBI Taxonomy" id="2864201"/>
    <lineage>
        <taxon>Bacteria</taxon>
        <taxon>Pseudomonadati</taxon>
        <taxon>Bacteroidota</taxon>
        <taxon>Saprospiria</taxon>
        <taxon>Saprospirales</taxon>
        <taxon>Saprospiraceae</taxon>
        <taxon>Aureispira</taxon>
    </lineage>
</organism>